<dbReference type="Gene3D" id="1.10.510.10">
    <property type="entry name" value="Transferase(Phosphotransferase) domain 1"/>
    <property type="match status" value="1"/>
</dbReference>
<reference evidence="8 9" key="1">
    <citation type="submission" date="2017-08" db="EMBL/GenBank/DDBJ databases">
        <title>Acidophilic green algal genome provides insights into adaptation to an acidic environment.</title>
        <authorList>
            <person name="Hirooka S."/>
            <person name="Hirose Y."/>
            <person name="Kanesaki Y."/>
            <person name="Higuchi S."/>
            <person name="Fujiwara T."/>
            <person name="Onuma R."/>
            <person name="Era A."/>
            <person name="Ohbayashi R."/>
            <person name="Uzuka A."/>
            <person name="Nozaki H."/>
            <person name="Yoshikawa H."/>
            <person name="Miyagishima S.Y."/>
        </authorList>
    </citation>
    <scope>NUCLEOTIDE SEQUENCE [LARGE SCALE GENOMIC DNA]</scope>
    <source>
        <strain evidence="8 9">NIES-2499</strain>
    </source>
</reference>
<dbReference type="STRING" id="1157962.A0A250X1M6"/>
<dbReference type="SMART" id="SM00220">
    <property type="entry name" value="S_TKc"/>
    <property type="match status" value="1"/>
</dbReference>
<evidence type="ECO:0000256" key="5">
    <source>
        <dbReference type="PROSITE-ProRule" id="PRU10141"/>
    </source>
</evidence>
<evidence type="ECO:0000256" key="4">
    <source>
        <dbReference type="ARBA" id="ARBA00022840"/>
    </source>
</evidence>
<dbReference type="InterPro" id="IPR051681">
    <property type="entry name" value="Ser/Thr_Kinases-Pseudokinases"/>
</dbReference>
<comment type="caution">
    <text evidence="8">The sequence shown here is derived from an EMBL/GenBank/DDBJ whole genome shotgun (WGS) entry which is preliminary data.</text>
</comment>
<dbReference type="EMBL" id="BEGY01000018">
    <property type="protein sequence ID" value="GAX76640.1"/>
    <property type="molecule type" value="Genomic_DNA"/>
</dbReference>
<protein>
    <recommendedName>
        <fullName evidence="7">Protein kinase domain-containing protein</fullName>
    </recommendedName>
</protein>
<feature type="region of interest" description="Disordered" evidence="6">
    <location>
        <begin position="301"/>
        <end position="320"/>
    </location>
</feature>
<dbReference type="GO" id="GO:0004674">
    <property type="term" value="F:protein serine/threonine kinase activity"/>
    <property type="evidence" value="ECO:0007669"/>
    <property type="project" value="TreeGrafter"/>
</dbReference>
<dbReference type="PROSITE" id="PS50011">
    <property type="entry name" value="PROTEIN_KINASE_DOM"/>
    <property type="match status" value="1"/>
</dbReference>
<feature type="compositionally biased region" description="Polar residues" evidence="6">
    <location>
        <begin position="451"/>
        <end position="467"/>
    </location>
</feature>
<dbReference type="Gene3D" id="3.30.450.40">
    <property type="match status" value="1"/>
</dbReference>
<gene>
    <name evidence="8" type="ORF">CEUSTIGMA_g4086.t1</name>
</gene>
<evidence type="ECO:0000256" key="6">
    <source>
        <dbReference type="SAM" id="MobiDB-lite"/>
    </source>
</evidence>
<dbReference type="InterPro" id="IPR000719">
    <property type="entry name" value="Prot_kinase_dom"/>
</dbReference>
<evidence type="ECO:0000256" key="1">
    <source>
        <dbReference type="ARBA" id="ARBA00022679"/>
    </source>
</evidence>
<evidence type="ECO:0000256" key="2">
    <source>
        <dbReference type="ARBA" id="ARBA00022741"/>
    </source>
</evidence>
<name>A0A250X1M6_9CHLO</name>
<dbReference type="InterPro" id="IPR011009">
    <property type="entry name" value="Kinase-like_dom_sf"/>
</dbReference>
<proteinExistence type="predicted"/>
<dbReference type="PANTHER" id="PTHR44329:SF214">
    <property type="entry name" value="PROTEIN KINASE DOMAIN-CONTAINING PROTEIN"/>
    <property type="match status" value="1"/>
</dbReference>
<feature type="compositionally biased region" description="Low complexity" evidence="6">
    <location>
        <begin position="31"/>
        <end position="42"/>
    </location>
</feature>
<feature type="binding site" evidence="5">
    <location>
        <position position="536"/>
    </location>
    <ligand>
        <name>ATP</name>
        <dbReference type="ChEBI" id="CHEBI:30616"/>
    </ligand>
</feature>
<dbReference type="PROSITE" id="PS00108">
    <property type="entry name" value="PROTEIN_KINASE_ST"/>
    <property type="match status" value="1"/>
</dbReference>
<keyword evidence="9" id="KW-1185">Reference proteome</keyword>
<dbReference type="SUPFAM" id="SSF56112">
    <property type="entry name" value="Protein kinase-like (PK-like)"/>
    <property type="match status" value="1"/>
</dbReference>
<dbReference type="GO" id="GO:0005524">
    <property type="term" value="F:ATP binding"/>
    <property type="evidence" value="ECO:0007669"/>
    <property type="project" value="UniProtKB-UniRule"/>
</dbReference>
<evidence type="ECO:0000259" key="7">
    <source>
        <dbReference type="PROSITE" id="PS50011"/>
    </source>
</evidence>
<evidence type="ECO:0000313" key="9">
    <source>
        <dbReference type="Proteomes" id="UP000232323"/>
    </source>
</evidence>
<dbReference type="OrthoDB" id="543250at2759"/>
<dbReference type="InterPro" id="IPR008271">
    <property type="entry name" value="Ser/Thr_kinase_AS"/>
</dbReference>
<feature type="region of interest" description="Disordered" evidence="6">
    <location>
        <begin position="444"/>
        <end position="467"/>
    </location>
</feature>
<dbReference type="InterPro" id="IPR029016">
    <property type="entry name" value="GAF-like_dom_sf"/>
</dbReference>
<dbReference type="SUPFAM" id="SSF55781">
    <property type="entry name" value="GAF domain-like"/>
    <property type="match status" value="1"/>
</dbReference>
<dbReference type="InterPro" id="IPR017441">
    <property type="entry name" value="Protein_kinase_ATP_BS"/>
</dbReference>
<sequence>MPNISFVQKKDDACAPNAVPSSPMKALGTASVSSSSQQGPSPFGKEPLHSVDYPNAESGQLSAGSQASINEILRLNLAEIKLALQKLACVSTTPSIALNESTELLCKHLSVGLCSITGFTDHCTSFVLLAAYGTAATELEKTPVLSGSSCSHALLLEQPACLHYRVTNAEEASQLPPDMRALYEVGGLKSFLSIPIATDHEVVGAVMIAKEQADGFEIDWWEPMLGCLSTGLLVHLRSEQTFQLCQLMKSLDTASEYVLLIHQLLRGAHLLLLKAKNIPTGCRLALVNNELTKALVFEPDRKTTPESEGGTMTSNPKAPAPAVDPQIHVTEIALENTLLLDAVQKGKARFVSDCASYIQSCMKPATDIFISGQEMVASIVVLPLIYEGQAFGGFYVTLESTSNFQNIKDLLMGFVNSIVLVLQNRLSAQRDHIWEAVLSRPGVASNEDPVQASSPSVEPSDSTNSAIDSSAARPIVVKRTCTEAMLKVLQHEIRRSTAKSQALEWVDELNLTEVLGKGGFGIVYKGTWKGSVAAVKVMYARQHERQAMKDALEMALLTSVSHPFIIHVYSCFTDMVEDASGANQNMTEGKINVRFRKLQPDEDPALATCNILVMEYCDRASLRHAMKKGVFHKRLDNTSVAVDLCAIVQVLLEVAQAIQHLHELKLIHCDIKPENVLLKSDVSKGIGFATKLSDFGLAKILRENYYIVNRSGSGTVTHLAPELFQVGSKLTVAVDTFSFGIMMWELYTGQRAYGGLGRDAIIDRVYKKKARPVFPVGVPPMYASLAKGCWENDQTLRPNFLVVIAKLTEMLEHFQNTNNNGQQTVSTA</sequence>
<dbReference type="Pfam" id="PF00069">
    <property type="entry name" value="Pkinase"/>
    <property type="match status" value="1"/>
</dbReference>
<organism evidence="8 9">
    <name type="scientific">Chlamydomonas eustigma</name>
    <dbReference type="NCBI Taxonomy" id="1157962"/>
    <lineage>
        <taxon>Eukaryota</taxon>
        <taxon>Viridiplantae</taxon>
        <taxon>Chlorophyta</taxon>
        <taxon>core chlorophytes</taxon>
        <taxon>Chlorophyceae</taxon>
        <taxon>CS clade</taxon>
        <taxon>Chlamydomonadales</taxon>
        <taxon>Chlamydomonadaceae</taxon>
        <taxon>Chlamydomonas</taxon>
    </lineage>
</organism>
<evidence type="ECO:0000313" key="8">
    <source>
        <dbReference type="EMBL" id="GAX76640.1"/>
    </source>
</evidence>
<keyword evidence="4 5" id="KW-0067">ATP-binding</keyword>
<feature type="region of interest" description="Disordered" evidence="6">
    <location>
        <begin position="1"/>
        <end position="62"/>
    </location>
</feature>
<dbReference type="AlphaFoldDB" id="A0A250X1M6"/>
<accession>A0A250X1M6</accession>
<dbReference type="Gene3D" id="3.30.200.20">
    <property type="entry name" value="Phosphorylase Kinase, domain 1"/>
    <property type="match status" value="1"/>
</dbReference>
<keyword evidence="2 5" id="KW-0547">Nucleotide-binding</keyword>
<keyword evidence="1" id="KW-0808">Transferase</keyword>
<dbReference type="Proteomes" id="UP000232323">
    <property type="component" value="Unassembled WGS sequence"/>
</dbReference>
<evidence type="ECO:0000256" key="3">
    <source>
        <dbReference type="ARBA" id="ARBA00022777"/>
    </source>
</evidence>
<keyword evidence="3" id="KW-0418">Kinase</keyword>
<dbReference type="PANTHER" id="PTHR44329">
    <property type="entry name" value="SERINE/THREONINE-PROTEIN KINASE TNNI3K-RELATED"/>
    <property type="match status" value="1"/>
</dbReference>
<dbReference type="PROSITE" id="PS00107">
    <property type="entry name" value="PROTEIN_KINASE_ATP"/>
    <property type="match status" value="1"/>
</dbReference>
<feature type="domain" description="Protein kinase" evidence="7">
    <location>
        <begin position="509"/>
        <end position="811"/>
    </location>
</feature>